<dbReference type="Pfam" id="PF01339">
    <property type="entry name" value="CheB_methylest"/>
    <property type="match status" value="1"/>
</dbReference>
<dbReference type="GO" id="GO:0005737">
    <property type="term" value="C:cytoplasm"/>
    <property type="evidence" value="ECO:0007669"/>
    <property type="project" value="InterPro"/>
</dbReference>
<feature type="domain" description="CheB-type methylesterase" evidence="8">
    <location>
        <begin position="172"/>
        <end position="359"/>
    </location>
</feature>
<dbReference type="InterPro" id="IPR001789">
    <property type="entry name" value="Sig_transdc_resp-reg_receiver"/>
</dbReference>
<keyword evidence="3" id="KW-0378">Hydrolase</keyword>
<name>A0A2N0VIQ2_9BACT</name>
<evidence type="ECO:0000256" key="1">
    <source>
        <dbReference type="ARBA" id="ARBA00022490"/>
    </source>
</evidence>
<dbReference type="InterPro" id="IPR035909">
    <property type="entry name" value="CheB_C"/>
</dbReference>
<dbReference type="OrthoDB" id="1524092at2"/>
<dbReference type="EMBL" id="PISP01000001">
    <property type="protein sequence ID" value="PKD44063.1"/>
    <property type="molecule type" value="Genomic_DNA"/>
</dbReference>
<organism evidence="9 10">
    <name type="scientific">Rhodohalobacter barkolensis</name>
    <dbReference type="NCBI Taxonomy" id="2053187"/>
    <lineage>
        <taxon>Bacteria</taxon>
        <taxon>Pseudomonadati</taxon>
        <taxon>Balneolota</taxon>
        <taxon>Balneolia</taxon>
        <taxon>Balneolales</taxon>
        <taxon>Balneolaceae</taxon>
        <taxon>Rhodohalobacter</taxon>
    </lineage>
</organism>
<dbReference type="SUPFAM" id="SSF52172">
    <property type="entry name" value="CheY-like"/>
    <property type="match status" value="1"/>
</dbReference>
<evidence type="ECO:0000259" key="8">
    <source>
        <dbReference type="PROSITE" id="PS50122"/>
    </source>
</evidence>
<proteinExistence type="predicted"/>
<dbReference type="GO" id="GO:0006935">
    <property type="term" value="P:chemotaxis"/>
    <property type="evidence" value="ECO:0007669"/>
    <property type="project" value="UniProtKB-KW"/>
</dbReference>
<dbReference type="RefSeq" id="WP_101071316.1">
    <property type="nucleotide sequence ID" value="NZ_PISP01000001.1"/>
</dbReference>
<dbReference type="GO" id="GO:0000156">
    <property type="term" value="F:phosphorelay response regulator activity"/>
    <property type="evidence" value="ECO:0007669"/>
    <property type="project" value="InterPro"/>
</dbReference>
<dbReference type="PANTHER" id="PTHR42872">
    <property type="entry name" value="PROTEIN-GLUTAMATE METHYLESTERASE/PROTEIN-GLUTAMINE GLUTAMINASE"/>
    <property type="match status" value="1"/>
</dbReference>
<dbReference type="PANTHER" id="PTHR42872:SF6">
    <property type="entry name" value="PROTEIN-GLUTAMATE METHYLESTERASE_PROTEIN-GLUTAMINE GLUTAMINASE"/>
    <property type="match status" value="1"/>
</dbReference>
<dbReference type="PROSITE" id="PS50122">
    <property type="entry name" value="CHEB"/>
    <property type="match status" value="1"/>
</dbReference>
<keyword evidence="1" id="KW-0963">Cytoplasm</keyword>
<evidence type="ECO:0000256" key="6">
    <source>
        <dbReference type="PROSITE-ProRule" id="PRU00169"/>
    </source>
</evidence>
<dbReference type="InterPro" id="IPR011006">
    <property type="entry name" value="CheY-like_superfamily"/>
</dbReference>
<dbReference type="InterPro" id="IPR008248">
    <property type="entry name" value="CheB-like"/>
</dbReference>
<keyword evidence="10" id="KW-1185">Reference proteome</keyword>
<comment type="catalytic activity">
    <reaction evidence="5">
        <text>[protein]-L-glutamate 5-O-methyl ester + H2O = L-glutamyl-[protein] + methanol + H(+)</text>
        <dbReference type="Rhea" id="RHEA:23236"/>
        <dbReference type="Rhea" id="RHEA-COMP:10208"/>
        <dbReference type="Rhea" id="RHEA-COMP:10311"/>
        <dbReference type="ChEBI" id="CHEBI:15377"/>
        <dbReference type="ChEBI" id="CHEBI:15378"/>
        <dbReference type="ChEBI" id="CHEBI:17790"/>
        <dbReference type="ChEBI" id="CHEBI:29973"/>
        <dbReference type="ChEBI" id="CHEBI:82795"/>
        <dbReference type="EC" id="3.1.1.61"/>
    </reaction>
</comment>
<evidence type="ECO:0000259" key="7">
    <source>
        <dbReference type="PROSITE" id="PS50110"/>
    </source>
</evidence>
<dbReference type="PIRSF" id="PIRSF000876">
    <property type="entry name" value="RR_chemtxs_CheB"/>
    <property type="match status" value="1"/>
</dbReference>
<evidence type="ECO:0000313" key="9">
    <source>
        <dbReference type="EMBL" id="PKD44063.1"/>
    </source>
</evidence>
<comment type="caution">
    <text evidence="9">The sequence shown here is derived from an EMBL/GenBank/DDBJ whole genome shotgun (WGS) entry which is preliminary data.</text>
</comment>
<gene>
    <name evidence="9" type="ORF">CWD77_00875</name>
</gene>
<protein>
    <recommendedName>
        <fullName evidence="4">protein-glutamate methylesterase</fullName>
        <ecNumber evidence="4">3.1.1.61</ecNumber>
    </recommendedName>
</protein>
<dbReference type="Pfam" id="PF00072">
    <property type="entry name" value="Response_reg"/>
    <property type="match status" value="1"/>
</dbReference>
<dbReference type="Proteomes" id="UP000233398">
    <property type="component" value="Unassembled WGS sequence"/>
</dbReference>
<evidence type="ECO:0000256" key="4">
    <source>
        <dbReference type="ARBA" id="ARBA00039140"/>
    </source>
</evidence>
<dbReference type="PROSITE" id="PS50110">
    <property type="entry name" value="RESPONSE_REGULATORY"/>
    <property type="match status" value="1"/>
</dbReference>
<dbReference type="CDD" id="cd16432">
    <property type="entry name" value="CheB_Rec"/>
    <property type="match status" value="1"/>
</dbReference>
<dbReference type="AlphaFoldDB" id="A0A2N0VIQ2"/>
<evidence type="ECO:0000256" key="2">
    <source>
        <dbReference type="ARBA" id="ARBA00022500"/>
    </source>
</evidence>
<dbReference type="SMART" id="SM00448">
    <property type="entry name" value="REC"/>
    <property type="match status" value="1"/>
</dbReference>
<dbReference type="InterPro" id="IPR000673">
    <property type="entry name" value="Sig_transdc_resp-reg_Me-estase"/>
</dbReference>
<feature type="domain" description="Response regulatory" evidence="7">
    <location>
        <begin position="10"/>
        <end position="130"/>
    </location>
</feature>
<keyword evidence="2" id="KW-0145">Chemotaxis</keyword>
<dbReference type="Gene3D" id="3.40.50.2300">
    <property type="match status" value="1"/>
</dbReference>
<evidence type="ECO:0000256" key="3">
    <source>
        <dbReference type="ARBA" id="ARBA00022801"/>
    </source>
</evidence>
<reference evidence="9 10" key="1">
    <citation type="submission" date="2017-11" db="EMBL/GenBank/DDBJ databases">
        <title>Rhodohalobacter 15182 sp. nov., isolated from a salt lake.</title>
        <authorList>
            <person name="Han S."/>
        </authorList>
    </citation>
    <scope>NUCLEOTIDE SEQUENCE [LARGE SCALE GENOMIC DNA]</scope>
    <source>
        <strain evidence="9 10">15182</strain>
    </source>
</reference>
<dbReference type="GO" id="GO:0008984">
    <property type="term" value="F:protein-glutamate methylesterase activity"/>
    <property type="evidence" value="ECO:0007669"/>
    <property type="project" value="UniProtKB-EC"/>
</dbReference>
<dbReference type="Gene3D" id="3.40.50.180">
    <property type="entry name" value="Methylesterase CheB, C-terminal domain"/>
    <property type="match status" value="1"/>
</dbReference>
<accession>A0A2N0VIQ2</accession>
<dbReference type="EC" id="3.1.1.61" evidence="4"/>
<sequence length="386" mass="43088">MSGEKKRSLKVLVVDSHVLIRQILVSLFREMDEIQSTISLHYKNSNYIESEIKRIQPDILFLGLDANRSDEIELVKSIRNHRPDMPIIIMSPLSEKGASTALQALKLGAVEFITKPDRHMGIMLSMRHFRKRIVPVTKILGKLNRELLASTKTSEDSIPEVSKVSDQKSQQFLSNIELVVIAGCTGGVKALYQLISELPAELPVPIVIVQHLPKIYTRAFASELDKITEMNVREAQNENPLIPGQIYLAPGGYHTVVKNIGNRKILGIHRGPRENKNRPSIDVLLRSASQAYNSKLLTIFLSGGGVDGLAGAKNVVEAGGQIILQNRESALLWNLNQKIFDRISSLDQHPTEKISQEIIKHLYGKRASRSHRYSAEGSGQWGFKSV</sequence>
<comment type="caution">
    <text evidence="6">Lacks conserved residue(s) required for the propagation of feature annotation.</text>
</comment>
<evidence type="ECO:0000256" key="5">
    <source>
        <dbReference type="ARBA" id="ARBA00048267"/>
    </source>
</evidence>
<evidence type="ECO:0000313" key="10">
    <source>
        <dbReference type="Proteomes" id="UP000233398"/>
    </source>
</evidence>
<dbReference type="SUPFAM" id="SSF52738">
    <property type="entry name" value="Methylesterase CheB, C-terminal domain"/>
    <property type="match status" value="1"/>
</dbReference>